<dbReference type="RefSeq" id="WP_212981558.1">
    <property type="nucleotide sequence ID" value="NZ_AP025343.1"/>
</dbReference>
<evidence type="ECO:0000313" key="1">
    <source>
        <dbReference type="EMBL" id="GIO51581.1"/>
    </source>
</evidence>
<comment type="caution">
    <text evidence="1">The sequence shown here is derived from an EMBL/GenBank/DDBJ whole genome shotgun (WGS) entry which is preliminary data.</text>
</comment>
<dbReference type="AlphaFoldDB" id="A0A920CRY9"/>
<gene>
    <name evidence="1" type="ORF">J34TS1_63460</name>
</gene>
<dbReference type="Proteomes" id="UP000682811">
    <property type="component" value="Unassembled WGS sequence"/>
</dbReference>
<reference evidence="1 2" key="1">
    <citation type="submission" date="2021-03" db="EMBL/GenBank/DDBJ databases">
        <title>Antimicrobial resistance genes in bacteria isolated from Japanese honey, and their potential for conferring macrolide and lincosamide resistance in the American foulbrood pathogen Paenibacillus larvae.</title>
        <authorList>
            <person name="Okamoto M."/>
            <person name="Kumagai M."/>
            <person name="Kanamori H."/>
            <person name="Takamatsu D."/>
        </authorList>
    </citation>
    <scope>NUCLEOTIDE SEQUENCE [LARGE SCALE GENOMIC DNA]</scope>
    <source>
        <strain evidence="1 2">J34TS1</strain>
    </source>
</reference>
<evidence type="ECO:0000313" key="2">
    <source>
        <dbReference type="Proteomes" id="UP000682811"/>
    </source>
</evidence>
<name>A0A920CRY9_9BACL</name>
<organism evidence="1 2">
    <name type="scientific">Paenibacillus azoreducens</name>
    <dbReference type="NCBI Taxonomy" id="116718"/>
    <lineage>
        <taxon>Bacteria</taxon>
        <taxon>Bacillati</taxon>
        <taxon>Bacillota</taxon>
        <taxon>Bacilli</taxon>
        <taxon>Bacillales</taxon>
        <taxon>Paenibacillaceae</taxon>
        <taxon>Paenibacillus</taxon>
    </lineage>
</organism>
<dbReference type="EMBL" id="BORT01000058">
    <property type="protein sequence ID" value="GIO51581.1"/>
    <property type="molecule type" value="Genomic_DNA"/>
</dbReference>
<protein>
    <submittedName>
        <fullName evidence="1">Uncharacterized protein</fullName>
    </submittedName>
</protein>
<proteinExistence type="predicted"/>
<sequence>MSAETETFHLTVEEFFFLTQMLGISHIAGFKDPFQGYFMEELEEEFVKIKQRLLDRGLVAGKEDSEELEIDELLGLCLMSCGSEEAVYLKKNIKASGEYEAYLYFTPNVVVERTWDDSGSLTLAPVSNAELSMNVLARFFPLTLRGETPFQTALKNINGDTWDLLSVQEKEKYLREQGMASENIGFLLRLESDPDRSGTMVFCSRYGGYWEEEVYLYRQLDKELLLITQPADYEICIESYRPEPVLAALERLAEKFDLVRGKGA</sequence>
<accession>A0A920CRY9</accession>
<keyword evidence="2" id="KW-1185">Reference proteome</keyword>